<feature type="compositionally biased region" description="Polar residues" evidence="14">
    <location>
        <begin position="13"/>
        <end position="25"/>
    </location>
</feature>
<dbReference type="InterPro" id="IPR002110">
    <property type="entry name" value="Ankyrin_rpt"/>
</dbReference>
<dbReference type="InterPro" id="IPR000756">
    <property type="entry name" value="Diacylglycerol_kin_accessory"/>
</dbReference>
<dbReference type="SUPFAM" id="SSF111331">
    <property type="entry name" value="NAD kinase/diacylglycerol kinase-like"/>
    <property type="match status" value="1"/>
</dbReference>
<dbReference type="GO" id="GO:0010646">
    <property type="term" value="P:regulation of cell communication"/>
    <property type="evidence" value="ECO:0007669"/>
    <property type="project" value="UniProtKB-ARBA"/>
</dbReference>
<dbReference type="Pfam" id="PF23578">
    <property type="entry name" value="DGKI"/>
    <property type="match status" value="1"/>
</dbReference>
<dbReference type="SMART" id="SM00045">
    <property type="entry name" value="DAGKa"/>
    <property type="match status" value="1"/>
</dbReference>
<feature type="region of interest" description="Disordered" evidence="14">
    <location>
        <begin position="278"/>
        <end position="340"/>
    </location>
</feature>
<feature type="compositionally biased region" description="Basic and acidic residues" evidence="14">
    <location>
        <begin position="1353"/>
        <end position="1362"/>
    </location>
</feature>
<keyword evidence="3 13" id="KW-0808">Transferase</keyword>
<feature type="compositionally biased region" description="Basic residues" evidence="14">
    <location>
        <begin position="1"/>
        <end position="12"/>
    </location>
</feature>
<feature type="region of interest" description="Disordered" evidence="14">
    <location>
        <begin position="784"/>
        <end position="807"/>
    </location>
</feature>
<feature type="region of interest" description="Disordered" evidence="14">
    <location>
        <begin position="606"/>
        <end position="628"/>
    </location>
</feature>
<dbReference type="SMART" id="SM00248">
    <property type="entry name" value="ANK"/>
    <property type="match status" value="2"/>
</dbReference>
<dbReference type="SMART" id="SM00046">
    <property type="entry name" value="DAGKc"/>
    <property type="match status" value="1"/>
</dbReference>
<dbReference type="GO" id="GO:0023051">
    <property type="term" value="P:regulation of signaling"/>
    <property type="evidence" value="ECO:0007669"/>
    <property type="project" value="UniProtKB-ARBA"/>
</dbReference>
<dbReference type="EC" id="2.7.1.107" evidence="13"/>
<dbReference type="FunFam" id="2.60.200.40:FF:000012">
    <property type="entry name" value="Diacylglycerol kinase"/>
    <property type="match status" value="1"/>
</dbReference>
<dbReference type="InterPro" id="IPR002219">
    <property type="entry name" value="PKC_DAG/PE"/>
</dbReference>
<keyword evidence="4" id="KW-0479">Metal-binding</keyword>
<feature type="repeat" description="ANK" evidence="12">
    <location>
        <begin position="1459"/>
        <end position="1480"/>
    </location>
</feature>
<evidence type="ECO:0000256" key="1">
    <source>
        <dbReference type="ARBA" id="ARBA00001383"/>
    </source>
</evidence>
<evidence type="ECO:0000256" key="7">
    <source>
        <dbReference type="ARBA" id="ARBA00022771"/>
    </source>
</evidence>
<dbReference type="PANTHER" id="PTHR11255">
    <property type="entry name" value="DIACYLGLYCEROL KINASE"/>
    <property type="match status" value="1"/>
</dbReference>
<feature type="compositionally biased region" description="Acidic residues" evidence="14">
    <location>
        <begin position="293"/>
        <end position="316"/>
    </location>
</feature>
<dbReference type="GO" id="GO:0043052">
    <property type="term" value="P:thermotaxis"/>
    <property type="evidence" value="ECO:0007669"/>
    <property type="project" value="UniProtKB-ARBA"/>
</dbReference>
<evidence type="ECO:0000256" key="12">
    <source>
        <dbReference type="PROSITE-ProRule" id="PRU00023"/>
    </source>
</evidence>
<evidence type="ECO:0000256" key="9">
    <source>
        <dbReference type="ARBA" id="ARBA00022833"/>
    </source>
</evidence>
<reference evidence="17 18" key="1">
    <citation type="journal article" date="2024" name="bioRxiv">
        <title>A reference genome for Trichogramma kaykai: A tiny desert-dwelling parasitoid wasp with competing sex-ratio distorters.</title>
        <authorList>
            <person name="Culotta J."/>
            <person name="Lindsey A.R."/>
        </authorList>
    </citation>
    <scope>NUCLEOTIDE SEQUENCE [LARGE SCALE GENOMIC DNA]</scope>
    <source>
        <strain evidence="17 18">KSX58</strain>
    </source>
</reference>
<comment type="similarity">
    <text evidence="2 13">Belongs to the eukaryotic diacylglycerol kinase family.</text>
</comment>
<feature type="repeat" description="ANK" evidence="12">
    <location>
        <begin position="1495"/>
        <end position="1527"/>
    </location>
</feature>
<evidence type="ECO:0000256" key="10">
    <source>
        <dbReference type="ARBA" id="ARBA00022840"/>
    </source>
</evidence>
<feature type="compositionally biased region" description="Basic and acidic residues" evidence="14">
    <location>
        <begin position="1296"/>
        <end position="1320"/>
    </location>
</feature>
<feature type="compositionally biased region" description="Low complexity" evidence="14">
    <location>
        <begin position="1270"/>
        <end position="1289"/>
    </location>
</feature>
<dbReference type="EMBL" id="JBJJXI010000019">
    <property type="protein sequence ID" value="KAL3406160.1"/>
    <property type="molecule type" value="Genomic_DNA"/>
</dbReference>
<feature type="compositionally biased region" description="Low complexity" evidence="14">
    <location>
        <begin position="499"/>
        <end position="509"/>
    </location>
</feature>
<keyword evidence="18" id="KW-1185">Reference proteome</keyword>
<dbReference type="InterPro" id="IPR017438">
    <property type="entry name" value="ATP-NAD_kinase_N"/>
</dbReference>
<feature type="region of interest" description="Disordered" evidence="14">
    <location>
        <begin position="363"/>
        <end position="456"/>
    </location>
</feature>
<dbReference type="Pfam" id="PF00781">
    <property type="entry name" value="DAGK_cat"/>
    <property type="match status" value="1"/>
</dbReference>
<dbReference type="PROSITE" id="PS50088">
    <property type="entry name" value="ANK_REPEAT"/>
    <property type="match status" value="2"/>
</dbReference>
<dbReference type="InterPro" id="IPR016064">
    <property type="entry name" value="NAD/diacylglycerol_kinase_sf"/>
</dbReference>
<evidence type="ECO:0000313" key="18">
    <source>
        <dbReference type="Proteomes" id="UP001627154"/>
    </source>
</evidence>
<evidence type="ECO:0000256" key="6">
    <source>
        <dbReference type="ARBA" id="ARBA00022741"/>
    </source>
</evidence>
<feature type="region of interest" description="Disordered" evidence="14">
    <location>
        <begin position="1268"/>
        <end position="1399"/>
    </location>
</feature>
<feature type="region of interest" description="Disordered" evidence="14">
    <location>
        <begin position="472"/>
        <end position="529"/>
    </location>
</feature>
<dbReference type="SMART" id="SM00109">
    <property type="entry name" value="C1"/>
    <property type="match status" value="2"/>
</dbReference>
<keyword evidence="5" id="KW-0677">Repeat</keyword>
<keyword evidence="10 13" id="KW-0067">ATP-binding</keyword>
<evidence type="ECO:0000256" key="5">
    <source>
        <dbReference type="ARBA" id="ARBA00022737"/>
    </source>
</evidence>
<dbReference type="GO" id="GO:0016020">
    <property type="term" value="C:membrane"/>
    <property type="evidence" value="ECO:0007669"/>
    <property type="project" value="UniProtKB-SubCell"/>
</dbReference>
<feature type="compositionally biased region" description="Polar residues" evidence="14">
    <location>
        <begin position="280"/>
        <end position="292"/>
    </location>
</feature>
<gene>
    <name evidence="17" type="ORF">TKK_001540</name>
</gene>
<sequence>MQRLRSTFKRSRTPTGNEMKSQSSLEVPKQVRSASFDEIQLEAQRQESSSSSSSATNAELRSIASIAMATSSSLAVSSALSSSSASSSAAAAAAAASSSSSSSWSNQYQGWGQQQQQQQQPPLSPTTTTSSGQTSQSPLPSWSEHFAQLHGAGASAAAAASASSGTLLRRSANTLRPPPGGGQRSKSFDVASVGEHRHHHGHGSHGQGPSLLDRSASTTSSIAIDRAGGSSPSHTGYGYSRWKSSAERDNPPAQAYSCWHCACVDEYRASLQQQQQQQQTHLTVGDSASTWGDTDEPDNYSYDDDYYDNDADEECDSFSGGGGGIGSSGELADFEPGPLQLERDASDNSYYFVVVRKAYEDSCLGSADGTDGSELGLEAGETSGRREGSPEIRVTLTPSTSLPESEPGAAAAAAGGCCGGFESEEAIGGAGGAFDLGPATSGGSSAASRQRRRSLSRQEALELPILLQVAAAESSGGPTAGDSSPDEDEQQASPREISTTTTATTATTTDQDDGSGGTPRERAASAENPAAGLVVRDIFLTVPDLKRDRAASVDSCFNNNKNGKIETCYSLQVPQQSPRSKSVDIVLPTDVQTRYTALLPEDARFLGEKDDGGAGAGQRELRSTPDWSSTSLNGEHLWVPTAASGEFCYINDCSKHGPRLKCSACRVVVHTACTSSLNFACKPSFRDVGVRQYREQKVTQHHWVHRRSQKGKCTNCAKSFQSKLSFSSKEIVAVGCSWCKQAYHNRESCFNSERIGEECRLGLHSSIMVPPSWIVKLPKRGAFKSSLRKSPKKKRGPKSKEAKGEEEKEDPLKLWVVKPIPTSSVTPVLVFINPRSGGNQGAKLLQKFQWLLNPRQVFDLTQGGPKMGLELFKKVPNLRILACGGDGTVGWVLSVLDQIGANPAPAVGTLPLGTGNDLARALGWGGGYTDEPIGKILVSMAESEISILDRWQLLVERNPDASGQDEDAAKGKENLPLNVVNNYFSLGVDAHIALEFHEAREAHPERFNSRLRNKMFYGQMGGKDLVVRRWKDLSEYVTLECDGQDVTAKLKEHRVHAILFLNIDSYGGGTHPWGGGMGRPPTTEDGLIEVVGLTTYQLPLLQAGGHGTSIAQCSTAKLVTSKTIPMQVDGEACRLLPSIINMNLLNKATMLAKRRNQGKPRQKAAEVERLKLPLMKIRMHDYETFHSDKERLIKTAQTWQSEPLELDAGMDLESLRNQLSKTLPMDNCCFLDSCTAERFFRIDRAQEQLHYVADVVSEAIYILQEGPAGSSSSQAANNSQQQSQHSQQHGDNANMSREERRKMPSGERKSRGSDTNRHQSDNNNYDGGSYSARSRQASGNQAGGSRGSLTADQQREERRRPGASEGGGAYYDGPSKLSSNKSHHSQSSGGHHFVPHTPGSAYISPRDRLFGLSSEVHTFSHELLERTSDGILKVAKSGDIVGLKDLHQRGYSLLSIDAQGQTALHLASAAGHKDIVRYLIACAPPIILNMVDNDKGQTALHKAAQQKKRSICCMLVAGGARLTVRDLAGNTPRELALLAEDHELAAYLQSQEQFQLMTEEGGYMS</sequence>
<organism evidence="17 18">
    <name type="scientific">Trichogramma kaykai</name>
    <dbReference type="NCBI Taxonomy" id="54128"/>
    <lineage>
        <taxon>Eukaryota</taxon>
        <taxon>Metazoa</taxon>
        <taxon>Ecdysozoa</taxon>
        <taxon>Arthropoda</taxon>
        <taxon>Hexapoda</taxon>
        <taxon>Insecta</taxon>
        <taxon>Pterygota</taxon>
        <taxon>Neoptera</taxon>
        <taxon>Endopterygota</taxon>
        <taxon>Hymenoptera</taxon>
        <taxon>Apocrita</taxon>
        <taxon>Proctotrupomorpha</taxon>
        <taxon>Chalcidoidea</taxon>
        <taxon>Trichogrammatidae</taxon>
        <taxon>Trichogramma</taxon>
    </lineage>
</organism>
<dbReference type="GO" id="GO:0005524">
    <property type="term" value="F:ATP binding"/>
    <property type="evidence" value="ECO:0007669"/>
    <property type="project" value="UniProtKB-KW"/>
</dbReference>
<feature type="compositionally biased region" description="Basic and acidic residues" evidence="14">
    <location>
        <begin position="798"/>
        <end position="807"/>
    </location>
</feature>
<dbReference type="InterPro" id="IPR037607">
    <property type="entry name" value="DGK"/>
</dbReference>
<name>A0ABD2XM25_9HYME</name>
<dbReference type="GO" id="GO:0008270">
    <property type="term" value="F:zinc ion binding"/>
    <property type="evidence" value="ECO:0007669"/>
    <property type="project" value="UniProtKB-KW"/>
</dbReference>
<proteinExistence type="inferred from homology"/>
<protein>
    <recommendedName>
        <fullName evidence="13">Diacylglycerol kinase</fullName>
        <shortName evidence="13">DAG kinase</shortName>
        <ecNumber evidence="13">2.7.1.107</ecNumber>
    </recommendedName>
</protein>
<dbReference type="GO" id="GO:0004143">
    <property type="term" value="F:ATP-dependent diacylglycerol kinase activity"/>
    <property type="evidence" value="ECO:0007669"/>
    <property type="project" value="UniProtKB-EC"/>
</dbReference>
<dbReference type="Proteomes" id="UP001627154">
    <property type="component" value="Unassembled WGS sequence"/>
</dbReference>
<dbReference type="PROSITE" id="PS50146">
    <property type="entry name" value="DAGK"/>
    <property type="match status" value="1"/>
</dbReference>
<feature type="compositionally biased region" description="Basic residues" evidence="14">
    <location>
        <begin position="784"/>
        <end position="797"/>
    </location>
</feature>
<dbReference type="PROSITE" id="PS50081">
    <property type="entry name" value="ZF_DAG_PE_2"/>
    <property type="match status" value="1"/>
</dbReference>
<feature type="domain" description="DAGKc" evidence="16">
    <location>
        <begin position="823"/>
        <end position="958"/>
    </location>
</feature>
<comment type="catalytic activity">
    <reaction evidence="1 13">
        <text>a 1,2-diacyl-sn-glycerol + ATP = a 1,2-diacyl-sn-glycero-3-phosphate + ADP + H(+)</text>
        <dbReference type="Rhea" id="RHEA:10272"/>
        <dbReference type="ChEBI" id="CHEBI:15378"/>
        <dbReference type="ChEBI" id="CHEBI:17815"/>
        <dbReference type="ChEBI" id="CHEBI:30616"/>
        <dbReference type="ChEBI" id="CHEBI:58608"/>
        <dbReference type="ChEBI" id="CHEBI:456216"/>
        <dbReference type="EC" id="2.7.1.107"/>
    </reaction>
</comment>
<dbReference type="FunFam" id="3.40.50.10330:FF:000020">
    <property type="entry name" value="Diacylglycerol kinase"/>
    <property type="match status" value="1"/>
</dbReference>
<evidence type="ECO:0000256" key="14">
    <source>
        <dbReference type="SAM" id="MobiDB-lite"/>
    </source>
</evidence>
<feature type="compositionally biased region" description="Polar residues" evidence="14">
    <location>
        <begin position="1321"/>
        <end position="1340"/>
    </location>
</feature>
<evidence type="ECO:0000256" key="13">
    <source>
        <dbReference type="RuleBase" id="RU361128"/>
    </source>
</evidence>
<dbReference type="Gene3D" id="3.40.50.10330">
    <property type="entry name" value="Probable inorganic polyphosphate/atp-NAD kinase, domain 1"/>
    <property type="match status" value="1"/>
</dbReference>
<dbReference type="InterPro" id="IPR036770">
    <property type="entry name" value="Ankyrin_rpt-contain_sf"/>
</dbReference>
<keyword evidence="6 13" id="KW-0547">Nucleotide-binding</keyword>
<dbReference type="Pfam" id="PF00609">
    <property type="entry name" value="DAGK_acc"/>
    <property type="match status" value="1"/>
</dbReference>
<feature type="region of interest" description="Disordered" evidence="14">
    <location>
        <begin position="87"/>
        <end position="246"/>
    </location>
</feature>
<keyword evidence="11 12" id="KW-0040">ANK repeat</keyword>
<dbReference type="CDD" id="cd20802">
    <property type="entry name" value="C1_DGK_typeIV_rpt1"/>
    <property type="match status" value="1"/>
</dbReference>
<evidence type="ECO:0000256" key="8">
    <source>
        <dbReference type="ARBA" id="ARBA00022777"/>
    </source>
</evidence>
<feature type="compositionally biased region" description="Low complexity" evidence="14">
    <location>
        <begin position="151"/>
        <end position="165"/>
    </location>
</feature>
<dbReference type="PANTHER" id="PTHR11255:SF80">
    <property type="entry name" value="EYE-SPECIFIC DIACYLGLYCEROL KINASE"/>
    <property type="match status" value="1"/>
</dbReference>
<accession>A0ABD2XM25</accession>
<dbReference type="FunFam" id="1.25.40.20:FF:000204">
    <property type="entry name" value="Diacylglycerol kinase"/>
    <property type="match status" value="1"/>
</dbReference>
<feature type="compositionally biased region" description="Low complexity" evidence="14">
    <location>
        <begin position="87"/>
        <end position="141"/>
    </location>
</feature>
<evidence type="ECO:0000256" key="11">
    <source>
        <dbReference type="ARBA" id="ARBA00023043"/>
    </source>
</evidence>
<feature type="region of interest" description="Disordered" evidence="14">
    <location>
        <begin position="1"/>
        <end position="58"/>
    </location>
</feature>
<dbReference type="Gene3D" id="2.60.200.40">
    <property type="match status" value="1"/>
</dbReference>
<dbReference type="InterPro" id="IPR001206">
    <property type="entry name" value="Diacylglycerol_kinase_cat_dom"/>
</dbReference>
<feature type="compositionally biased region" description="Low complexity" evidence="14">
    <location>
        <begin position="1375"/>
        <end position="1392"/>
    </location>
</feature>
<dbReference type="CDD" id="cd20855">
    <property type="entry name" value="C1_DGK_typeIV_rpt2"/>
    <property type="match status" value="1"/>
</dbReference>
<dbReference type="SUPFAM" id="SSF48403">
    <property type="entry name" value="Ankyrin repeat"/>
    <property type="match status" value="1"/>
</dbReference>
<feature type="compositionally biased region" description="Low complexity" evidence="14">
    <location>
        <begin position="403"/>
        <end position="415"/>
    </location>
</feature>
<evidence type="ECO:0000259" key="15">
    <source>
        <dbReference type="PROSITE" id="PS50081"/>
    </source>
</evidence>
<keyword evidence="9" id="KW-0862">Zinc</keyword>
<keyword evidence="8 13" id="KW-0418">Kinase</keyword>
<dbReference type="Gene3D" id="1.25.40.20">
    <property type="entry name" value="Ankyrin repeat-containing domain"/>
    <property type="match status" value="1"/>
</dbReference>
<dbReference type="Pfam" id="PF12796">
    <property type="entry name" value="Ank_2"/>
    <property type="match status" value="1"/>
</dbReference>
<feature type="domain" description="Phorbol-ester/DAG-type" evidence="15">
    <location>
        <begin position="635"/>
        <end position="681"/>
    </location>
</feature>
<evidence type="ECO:0000259" key="16">
    <source>
        <dbReference type="PROSITE" id="PS50146"/>
    </source>
</evidence>
<dbReference type="PROSITE" id="PS50297">
    <property type="entry name" value="ANK_REP_REGION"/>
    <property type="match status" value="2"/>
</dbReference>
<dbReference type="InterPro" id="IPR056383">
    <property type="entry name" value="DGKI-like_dom"/>
</dbReference>
<keyword evidence="7" id="KW-0863">Zinc-finger</keyword>
<evidence type="ECO:0000256" key="3">
    <source>
        <dbReference type="ARBA" id="ARBA00022679"/>
    </source>
</evidence>
<evidence type="ECO:0000313" key="17">
    <source>
        <dbReference type="EMBL" id="KAL3406160.1"/>
    </source>
</evidence>
<evidence type="ECO:0000256" key="4">
    <source>
        <dbReference type="ARBA" id="ARBA00022723"/>
    </source>
</evidence>
<evidence type="ECO:0000256" key="2">
    <source>
        <dbReference type="ARBA" id="ARBA00009280"/>
    </source>
</evidence>
<comment type="caution">
    <text evidence="17">The sequence shown here is derived from an EMBL/GenBank/DDBJ whole genome shotgun (WGS) entry which is preliminary data.</text>
</comment>